<evidence type="ECO:0000313" key="3">
    <source>
        <dbReference type="Proteomes" id="UP000467130"/>
    </source>
</evidence>
<dbReference type="GO" id="GO:0004497">
    <property type="term" value="F:monooxygenase activity"/>
    <property type="evidence" value="ECO:0007669"/>
    <property type="project" value="UniProtKB-KW"/>
</dbReference>
<dbReference type="AlphaFoldDB" id="A0A7I7Q946"/>
<dbReference type="KEGG" id="msto:MSTO_30550"/>
<keyword evidence="2" id="KW-0560">Oxidoreductase</keyword>
<dbReference type="InterPro" id="IPR007138">
    <property type="entry name" value="ABM_dom"/>
</dbReference>
<dbReference type="Proteomes" id="UP000467130">
    <property type="component" value="Chromosome"/>
</dbReference>
<sequence>MEKLMPRPVVVIARFTARPDNVATLRSLLQGMLAPTREEPGCDRYDLYQVSQGDEFVLVERYRDELALQHHRTTDHYLNYRAHLDVLLASPISVTVLAPIDER</sequence>
<evidence type="ECO:0000313" key="2">
    <source>
        <dbReference type="EMBL" id="BBY22850.1"/>
    </source>
</evidence>
<dbReference type="InterPro" id="IPR011008">
    <property type="entry name" value="Dimeric_a/b-barrel"/>
</dbReference>
<protein>
    <submittedName>
        <fullName evidence="2">Monooxygenase</fullName>
    </submittedName>
</protein>
<dbReference type="PROSITE" id="PS51725">
    <property type="entry name" value="ABM"/>
    <property type="match status" value="1"/>
</dbReference>
<dbReference type="SUPFAM" id="SSF54909">
    <property type="entry name" value="Dimeric alpha+beta barrel"/>
    <property type="match status" value="1"/>
</dbReference>
<name>A0A7I7Q946_9MYCO</name>
<gene>
    <name evidence="2" type="ORF">MSTO_30550</name>
</gene>
<dbReference type="Gene3D" id="3.30.70.100">
    <property type="match status" value="1"/>
</dbReference>
<dbReference type="InterPro" id="IPR050744">
    <property type="entry name" value="AI-2_Isomerase_LsrG"/>
</dbReference>
<organism evidence="2 3">
    <name type="scientific">Mycobacterium stomatepiae</name>
    <dbReference type="NCBI Taxonomy" id="470076"/>
    <lineage>
        <taxon>Bacteria</taxon>
        <taxon>Bacillati</taxon>
        <taxon>Actinomycetota</taxon>
        <taxon>Actinomycetes</taxon>
        <taxon>Mycobacteriales</taxon>
        <taxon>Mycobacteriaceae</taxon>
        <taxon>Mycobacterium</taxon>
        <taxon>Mycobacterium simiae complex</taxon>
    </lineage>
</organism>
<dbReference type="EMBL" id="AP022587">
    <property type="protein sequence ID" value="BBY22850.1"/>
    <property type="molecule type" value="Genomic_DNA"/>
</dbReference>
<dbReference type="Pfam" id="PF03992">
    <property type="entry name" value="ABM"/>
    <property type="match status" value="1"/>
</dbReference>
<feature type="domain" description="ABM" evidence="1">
    <location>
        <begin position="9"/>
        <end position="96"/>
    </location>
</feature>
<proteinExistence type="predicted"/>
<evidence type="ECO:0000259" key="1">
    <source>
        <dbReference type="PROSITE" id="PS51725"/>
    </source>
</evidence>
<accession>A0A7I7Q946</accession>
<reference evidence="2 3" key="1">
    <citation type="journal article" date="2019" name="Emerg. Microbes Infect.">
        <title>Comprehensive subspecies identification of 175 nontuberculous mycobacteria species based on 7547 genomic profiles.</title>
        <authorList>
            <person name="Matsumoto Y."/>
            <person name="Kinjo T."/>
            <person name="Motooka D."/>
            <person name="Nabeya D."/>
            <person name="Jung N."/>
            <person name="Uechi K."/>
            <person name="Horii T."/>
            <person name="Iida T."/>
            <person name="Fujita J."/>
            <person name="Nakamura S."/>
        </authorList>
    </citation>
    <scope>NUCLEOTIDE SEQUENCE [LARGE SCALE GENOMIC DNA]</scope>
    <source>
        <strain evidence="2 3">JCM 17783</strain>
    </source>
</reference>
<dbReference type="PANTHER" id="PTHR33336:SF3">
    <property type="entry name" value="ABM DOMAIN-CONTAINING PROTEIN"/>
    <property type="match status" value="1"/>
</dbReference>
<dbReference type="PANTHER" id="PTHR33336">
    <property type="entry name" value="QUINOL MONOOXYGENASE YGIN-RELATED"/>
    <property type="match status" value="1"/>
</dbReference>
<keyword evidence="2" id="KW-0503">Monooxygenase</keyword>
<keyword evidence="3" id="KW-1185">Reference proteome</keyword>